<proteinExistence type="predicted"/>
<gene>
    <name evidence="2" type="ORF">CWR43_16755</name>
</gene>
<dbReference type="Pfam" id="PF01315">
    <property type="entry name" value="Ald_Xan_dh_C"/>
    <property type="match status" value="1"/>
</dbReference>
<reference evidence="2 3" key="1">
    <citation type="submission" date="2017-11" db="EMBL/GenBank/DDBJ databases">
        <authorList>
            <person name="Han C.G."/>
        </authorList>
    </citation>
    <scope>NUCLEOTIDE SEQUENCE [LARGE SCALE GENOMIC DNA]</scope>
    <source>
        <strain evidence="2 3">HCNT1</strain>
    </source>
</reference>
<dbReference type="AlphaFoldDB" id="A0A2N0D8S6"/>
<dbReference type="RefSeq" id="WP_100771784.1">
    <property type="nucleotide sequence ID" value="NZ_PIQN01000011.1"/>
</dbReference>
<protein>
    <submittedName>
        <fullName evidence="2">Acylaldehyde oxidase</fullName>
    </submittedName>
</protein>
<dbReference type="InterPro" id="IPR037165">
    <property type="entry name" value="AldOxase/xan_DH_Mopterin-bd_sf"/>
</dbReference>
<dbReference type="SMART" id="SM01008">
    <property type="entry name" value="Ald_Xan_dh_C"/>
    <property type="match status" value="1"/>
</dbReference>
<feature type="domain" description="Aldehyde oxidase/xanthine dehydrogenase a/b hammerhead" evidence="1">
    <location>
        <begin position="20"/>
        <end position="133"/>
    </location>
</feature>
<dbReference type="InterPro" id="IPR008274">
    <property type="entry name" value="AldOxase/xan_DH_MoCoBD1"/>
</dbReference>
<dbReference type="Gene3D" id="3.30.365.10">
    <property type="entry name" value="Aldehyde oxidase/xanthine dehydrogenase, molybdopterin binding domain"/>
    <property type="match status" value="4"/>
</dbReference>
<name>A0A2N0D8S6_RHISU</name>
<dbReference type="InterPro" id="IPR046867">
    <property type="entry name" value="AldOxase/xan_DH_MoCoBD2"/>
</dbReference>
<accession>A0A2N0D8S6</accession>
<dbReference type="EMBL" id="PIQN01000011">
    <property type="protein sequence ID" value="PKA42472.1"/>
    <property type="molecule type" value="Genomic_DNA"/>
</dbReference>
<dbReference type="Pfam" id="PF02738">
    <property type="entry name" value="MoCoBD_1"/>
    <property type="match status" value="1"/>
</dbReference>
<dbReference type="Pfam" id="PF20256">
    <property type="entry name" value="MoCoBD_2"/>
    <property type="match status" value="1"/>
</dbReference>
<dbReference type="SUPFAM" id="SSF54665">
    <property type="entry name" value="CO dehydrogenase molybdoprotein N-domain-like"/>
    <property type="match status" value="1"/>
</dbReference>
<dbReference type="InterPro" id="IPR036856">
    <property type="entry name" value="Ald_Oxase/Xan_DH_a/b_sf"/>
</dbReference>
<reference evidence="2 3" key="2">
    <citation type="submission" date="2017-12" db="EMBL/GenBank/DDBJ databases">
        <title>Genome sequence of Rhizobium sullae HCNT1 isolated from Sulla coronaria nodules and featuring peculiar denitrification phenotypes.</title>
        <authorList>
            <person name="De Diego-Diaz B."/>
            <person name="Treu L."/>
            <person name="Campanaro S."/>
            <person name="Da Silva Duarte V."/>
            <person name="Basaglia M."/>
            <person name="Favaro L."/>
            <person name="Casella S."/>
            <person name="Squartini A."/>
        </authorList>
    </citation>
    <scope>NUCLEOTIDE SEQUENCE [LARGE SCALE GENOMIC DNA]</scope>
    <source>
        <strain evidence="2 3">HCNT1</strain>
    </source>
</reference>
<dbReference type="PANTHER" id="PTHR11908">
    <property type="entry name" value="XANTHINE DEHYDROGENASE"/>
    <property type="match status" value="1"/>
</dbReference>
<comment type="caution">
    <text evidence="2">The sequence shown here is derived from an EMBL/GenBank/DDBJ whole genome shotgun (WGS) entry which is preliminary data.</text>
</comment>
<dbReference type="InterPro" id="IPR000674">
    <property type="entry name" value="Ald_Oxase/Xan_DH_a/b"/>
</dbReference>
<dbReference type="STRING" id="1041146.GCA_000427985_02558"/>
<dbReference type="SUPFAM" id="SSF56003">
    <property type="entry name" value="Molybdenum cofactor-binding domain"/>
    <property type="match status" value="1"/>
</dbReference>
<organism evidence="2 3">
    <name type="scientific">Rhizobium sullae</name>
    <name type="common">Rhizobium hedysari</name>
    <dbReference type="NCBI Taxonomy" id="50338"/>
    <lineage>
        <taxon>Bacteria</taxon>
        <taxon>Pseudomonadati</taxon>
        <taxon>Pseudomonadota</taxon>
        <taxon>Alphaproteobacteria</taxon>
        <taxon>Hyphomicrobiales</taxon>
        <taxon>Rhizobiaceae</taxon>
        <taxon>Rhizobium/Agrobacterium group</taxon>
        <taxon>Rhizobium</taxon>
    </lineage>
</organism>
<dbReference type="GO" id="GO:0005506">
    <property type="term" value="F:iron ion binding"/>
    <property type="evidence" value="ECO:0007669"/>
    <property type="project" value="InterPro"/>
</dbReference>
<evidence type="ECO:0000259" key="1">
    <source>
        <dbReference type="SMART" id="SM01008"/>
    </source>
</evidence>
<dbReference type="PANTHER" id="PTHR11908:SF153">
    <property type="entry name" value="DEHYDROGENASE"/>
    <property type="match status" value="1"/>
</dbReference>
<sequence>MSVNLIGKPLTRVDGRAKVTGAARYAADFNQPDQLYAVIVSATIGLGRVTGIESAEVERMPGVAAVIAYSNAQRLPYLPHKAVIDPAVGERLHVLQDDTVRFYGQPVAVVVADTLDHAERAAAALRISYEARRPLVDPADPRTERIAPEAADRSRGDGETAIADASVTIDEIYEIARENHNPMEPHATIAAWNGERLTLWSKSQYLVNEQAEIAAVFGLPVQNVEVVCPFIGGAFGTSLRTWPHVTLAALAARHVGRPVKLVLTRKQMFFTTGHRPRTLQRIALGATPDGKLLGVVHEGAGETSRYEQFTEALTTVTDYLYSCPNVRTQYRLVQLDTGTPNHMRGPGEASGIFALESAMDELSYKLGIDPIELRRRNEPRVDEAENKPFSSRSLMQCYELGADRFGWAQRTPEPRSMRDGRLLIGMGAATATYPAFHAPANARVRLLTDGVAEVEAAASDMGPGTYTSMTQVAAEFLGLPLEQVRFRLGRSDYPQTPSHGGSWTMASVGSAIRAACLEVQAQAARRAVEDAGSSAFRASVDDLEWSGGLLHRRGEPSSGLSYQDIVGRTGVPVEANGFAQRDPEVAERYSMHSFGAVFAEVAIDPDVGTIGVRRIVGAYGIGRVVNPLLARSQCTGGMIGGIGMALMERTVLDPRDGRPVNAHMADYLMPVNLDIPKLDALFVDEIDPHVNPLGVKGLGEIALVGTAPAIANAVFHATGKRVRTLPIQIEHVLTA</sequence>
<evidence type="ECO:0000313" key="2">
    <source>
        <dbReference type="EMBL" id="PKA42472.1"/>
    </source>
</evidence>
<dbReference type="GO" id="GO:0016491">
    <property type="term" value="F:oxidoreductase activity"/>
    <property type="evidence" value="ECO:0007669"/>
    <property type="project" value="InterPro"/>
</dbReference>
<dbReference type="InterPro" id="IPR016208">
    <property type="entry name" value="Ald_Oxase/xanthine_DH-like"/>
</dbReference>
<dbReference type="Gene3D" id="3.90.1170.50">
    <property type="entry name" value="Aldehyde oxidase/xanthine dehydrogenase, a/b hammerhead"/>
    <property type="match status" value="1"/>
</dbReference>
<evidence type="ECO:0000313" key="3">
    <source>
        <dbReference type="Proteomes" id="UP000232164"/>
    </source>
</evidence>
<dbReference type="Proteomes" id="UP000232164">
    <property type="component" value="Unassembled WGS sequence"/>
</dbReference>